<feature type="region of interest" description="Disordered" evidence="1">
    <location>
        <begin position="408"/>
        <end position="595"/>
    </location>
</feature>
<evidence type="ECO:0000313" key="2">
    <source>
        <dbReference type="EMBL" id="KAF2642080.1"/>
    </source>
</evidence>
<evidence type="ECO:0000256" key="1">
    <source>
        <dbReference type="SAM" id="MobiDB-lite"/>
    </source>
</evidence>
<dbReference type="AlphaFoldDB" id="A0A6A6S3G1"/>
<keyword evidence="3" id="KW-1185">Reference proteome</keyword>
<dbReference type="Pfam" id="PF10336">
    <property type="entry name" value="DUF2420"/>
    <property type="match status" value="1"/>
</dbReference>
<feature type="compositionally biased region" description="Polar residues" evidence="1">
    <location>
        <begin position="511"/>
        <end position="521"/>
    </location>
</feature>
<feature type="region of interest" description="Disordered" evidence="1">
    <location>
        <begin position="731"/>
        <end position="788"/>
    </location>
</feature>
<accession>A0A6A6S3G1</accession>
<feature type="compositionally biased region" description="Low complexity" evidence="1">
    <location>
        <begin position="731"/>
        <end position="746"/>
    </location>
</feature>
<protein>
    <submittedName>
        <fullName evidence="2">Uncharacterized protein</fullName>
    </submittedName>
</protein>
<reference evidence="2" key="1">
    <citation type="journal article" date="2020" name="Stud. Mycol.">
        <title>101 Dothideomycetes genomes: a test case for predicting lifestyles and emergence of pathogens.</title>
        <authorList>
            <person name="Haridas S."/>
            <person name="Albert R."/>
            <person name="Binder M."/>
            <person name="Bloem J."/>
            <person name="Labutti K."/>
            <person name="Salamov A."/>
            <person name="Andreopoulos B."/>
            <person name="Baker S."/>
            <person name="Barry K."/>
            <person name="Bills G."/>
            <person name="Bluhm B."/>
            <person name="Cannon C."/>
            <person name="Castanera R."/>
            <person name="Culley D."/>
            <person name="Daum C."/>
            <person name="Ezra D."/>
            <person name="Gonzalez J."/>
            <person name="Henrissat B."/>
            <person name="Kuo A."/>
            <person name="Liang C."/>
            <person name="Lipzen A."/>
            <person name="Lutzoni F."/>
            <person name="Magnuson J."/>
            <person name="Mondo S."/>
            <person name="Nolan M."/>
            <person name="Ohm R."/>
            <person name="Pangilinan J."/>
            <person name="Park H.-J."/>
            <person name="Ramirez L."/>
            <person name="Alfaro M."/>
            <person name="Sun H."/>
            <person name="Tritt A."/>
            <person name="Yoshinaga Y."/>
            <person name="Zwiers L.-H."/>
            <person name="Turgeon B."/>
            <person name="Goodwin S."/>
            <person name="Spatafora J."/>
            <person name="Crous P."/>
            <person name="Grigoriev I."/>
        </authorList>
    </citation>
    <scope>NUCLEOTIDE SEQUENCE</scope>
    <source>
        <strain evidence="2">CBS 473.64</strain>
    </source>
</reference>
<dbReference type="InterPro" id="IPR018822">
    <property type="entry name" value="UPF0646"/>
</dbReference>
<name>A0A6A6S3G1_9PLEO</name>
<feature type="region of interest" description="Disordered" evidence="1">
    <location>
        <begin position="624"/>
        <end position="656"/>
    </location>
</feature>
<feature type="compositionally biased region" description="Polar residues" evidence="1">
    <location>
        <begin position="551"/>
        <end position="566"/>
    </location>
</feature>
<evidence type="ECO:0000313" key="3">
    <source>
        <dbReference type="Proteomes" id="UP000799753"/>
    </source>
</evidence>
<dbReference type="EMBL" id="MU006782">
    <property type="protein sequence ID" value="KAF2642080.1"/>
    <property type="molecule type" value="Genomic_DNA"/>
</dbReference>
<dbReference type="OrthoDB" id="5339076at2759"/>
<proteinExistence type="predicted"/>
<organism evidence="2 3">
    <name type="scientific">Massarina eburnea CBS 473.64</name>
    <dbReference type="NCBI Taxonomy" id="1395130"/>
    <lineage>
        <taxon>Eukaryota</taxon>
        <taxon>Fungi</taxon>
        <taxon>Dikarya</taxon>
        <taxon>Ascomycota</taxon>
        <taxon>Pezizomycotina</taxon>
        <taxon>Dothideomycetes</taxon>
        <taxon>Pleosporomycetidae</taxon>
        <taxon>Pleosporales</taxon>
        <taxon>Massarineae</taxon>
        <taxon>Massarinaceae</taxon>
        <taxon>Massarina</taxon>
    </lineage>
</organism>
<feature type="compositionally biased region" description="Low complexity" evidence="1">
    <location>
        <begin position="213"/>
        <end position="226"/>
    </location>
</feature>
<sequence>MVSAARTVPSFEVTAPPDIMDIHSDSGLDFNDDDIDLELHSPSHIDDDVSLKDATTDAGLEVQAASVDQDDFMADNEDLIDVDIVTYSERELQPLEATNAEEDLIDYSDEEEEEPPIANAVDVALTESPNHDQPALATPASAVEVVEEAVVPHDASSEDLQETLVGQDTVEDSRQTWPADFELDSQVGNEDDRRVSPEQQDESRANEDTGRPAEQTQEQTQGQAESTAFVEAGPGRNDSRQNVHDHQVTLNYDGVELWLFKHHDHEGSGDYIIEDTSLTDKPISSVIDACRAALGAEVPDDIELGFRLDNFHNIELYQDHSSCAFITLEQLVRVYLQLHAQDGFSDPESFYMTLISRPRVYALINTLNDAAAKGIGHIGLNRDIAAGLTSFNSRFANGSTGYEDWEHENNEEQQEYDSHSSAEPDALDEHNEEAVEEEYKEDVGEGQGDEQGDEQGHEQDEEAPEQQGEDDGVAPEPRVQNATTAGLNDDTHDHERAADGQAAPDGEDPSSRTATGQQSPGNCEHKADPQEEDDFIDYSEDEGDAEDSHGAQVQTNGLFSPTSTVQGDKASYPHDKGNNDEFAANGEVANDFGGDAEGELAQYGAFDEGFDDQTFQGEYFASNNEGLGQEYDDTQLSPDFLSTAHDETTNPNDESLEQTVDQHIDLTTDVNDGDFDGLDTTGDAFAGANAFLDFELVGATAEASADEQLESFGDDHINFDHEDGAVDQTPVAASAAAEPVVTSSSEFLPMSPQGHKRSIDEVGNDGGEATDTSGRPHLKRRKVSVYTD</sequence>
<feature type="region of interest" description="Disordered" evidence="1">
    <location>
        <begin position="168"/>
        <end position="226"/>
    </location>
</feature>
<feature type="compositionally biased region" description="Basic residues" evidence="1">
    <location>
        <begin position="776"/>
        <end position="788"/>
    </location>
</feature>
<feature type="compositionally biased region" description="Basic and acidic residues" evidence="1">
    <location>
        <begin position="489"/>
        <end position="498"/>
    </location>
</feature>
<gene>
    <name evidence="2" type="ORF">P280DRAFT_292187</name>
</gene>
<feature type="compositionally biased region" description="Basic and acidic residues" evidence="1">
    <location>
        <begin position="416"/>
        <end position="433"/>
    </location>
</feature>
<feature type="compositionally biased region" description="Acidic residues" evidence="1">
    <location>
        <begin position="530"/>
        <end position="545"/>
    </location>
</feature>
<dbReference type="Proteomes" id="UP000799753">
    <property type="component" value="Unassembled WGS sequence"/>
</dbReference>
<feature type="compositionally biased region" description="Basic and acidic residues" evidence="1">
    <location>
        <begin position="190"/>
        <end position="211"/>
    </location>
</feature>
<feature type="compositionally biased region" description="Acidic residues" evidence="1">
    <location>
        <begin position="447"/>
        <end position="473"/>
    </location>
</feature>